<dbReference type="InterPro" id="IPR038305">
    <property type="entry name" value="HeLo_sf"/>
</dbReference>
<dbReference type="Gene3D" id="1.20.120.1020">
    <property type="entry name" value="Prion-inhibition and propagation, HeLo domain"/>
    <property type="match status" value="1"/>
</dbReference>
<gene>
    <name evidence="2" type="ORF">L207DRAFT_627817</name>
</gene>
<dbReference type="EMBL" id="KZ613938">
    <property type="protein sequence ID" value="PMD47093.1"/>
    <property type="molecule type" value="Genomic_DNA"/>
</dbReference>
<protein>
    <recommendedName>
        <fullName evidence="1">Prion-inhibition and propagation HeLo domain-containing protein</fullName>
    </recommendedName>
</protein>
<reference evidence="2 3" key="1">
    <citation type="submission" date="2016-04" db="EMBL/GenBank/DDBJ databases">
        <title>A degradative enzymes factory behind the ericoid mycorrhizal symbiosis.</title>
        <authorList>
            <consortium name="DOE Joint Genome Institute"/>
            <person name="Martino E."/>
            <person name="Morin E."/>
            <person name="Grelet G."/>
            <person name="Kuo A."/>
            <person name="Kohler A."/>
            <person name="Daghino S."/>
            <person name="Barry K."/>
            <person name="Choi C."/>
            <person name="Cichocki N."/>
            <person name="Clum A."/>
            <person name="Copeland A."/>
            <person name="Hainaut M."/>
            <person name="Haridas S."/>
            <person name="Labutti K."/>
            <person name="Lindquist E."/>
            <person name="Lipzen A."/>
            <person name="Khouja H.-R."/>
            <person name="Murat C."/>
            <person name="Ohm R."/>
            <person name="Olson A."/>
            <person name="Spatafora J."/>
            <person name="Veneault-Fourrey C."/>
            <person name="Henrissat B."/>
            <person name="Grigoriev I."/>
            <person name="Martin F."/>
            <person name="Perotto S."/>
        </authorList>
    </citation>
    <scope>NUCLEOTIDE SEQUENCE [LARGE SCALE GENOMIC DNA]</scope>
    <source>
        <strain evidence="2 3">F</strain>
    </source>
</reference>
<dbReference type="OrthoDB" id="20872at2759"/>
<sequence>MDLTGEQPEQGTMKAFGVDFSTEDLANVFATCVFCLNHAIDRATSSNEALQLSAIRLRLTRWGEAVNIYEKPALVDYDPDPDDLHETRQALAAIITLFDSRKRVKNEIVPRLDDMSQKEQLLQERLRTIASERSRGGRSLLEPPNLVTGGWSELPYERASSSISRLEQLFGSEFLRDLCAEERLRINDEGALACLEVVINSQDLDPWMAIYLRSNHNFIGEFFVHSGTGYQYLY</sequence>
<evidence type="ECO:0000259" key="1">
    <source>
        <dbReference type="Pfam" id="PF14479"/>
    </source>
</evidence>
<organism evidence="2 3">
    <name type="scientific">Hyaloscypha variabilis (strain UAMH 11265 / GT02V1 / F)</name>
    <name type="common">Meliniomyces variabilis</name>
    <dbReference type="NCBI Taxonomy" id="1149755"/>
    <lineage>
        <taxon>Eukaryota</taxon>
        <taxon>Fungi</taxon>
        <taxon>Dikarya</taxon>
        <taxon>Ascomycota</taxon>
        <taxon>Pezizomycotina</taxon>
        <taxon>Leotiomycetes</taxon>
        <taxon>Helotiales</taxon>
        <taxon>Hyaloscyphaceae</taxon>
        <taxon>Hyaloscypha</taxon>
        <taxon>Hyaloscypha variabilis</taxon>
    </lineage>
</organism>
<dbReference type="AlphaFoldDB" id="A0A2J6S8J8"/>
<proteinExistence type="predicted"/>
<name>A0A2J6S8J8_HYAVF</name>
<dbReference type="Pfam" id="PF14479">
    <property type="entry name" value="HeLo"/>
    <property type="match status" value="1"/>
</dbReference>
<dbReference type="InterPro" id="IPR029498">
    <property type="entry name" value="HeLo_dom"/>
</dbReference>
<keyword evidence="3" id="KW-1185">Reference proteome</keyword>
<accession>A0A2J6S8J8</accession>
<evidence type="ECO:0000313" key="3">
    <source>
        <dbReference type="Proteomes" id="UP000235786"/>
    </source>
</evidence>
<feature type="domain" description="Prion-inhibition and propagation HeLo" evidence="1">
    <location>
        <begin position="25"/>
        <end position="124"/>
    </location>
</feature>
<evidence type="ECO:0000313" key="2">
    <source>
        <dbReference type="EMBL" id="PMD47093.1"/>
    </source>
</evidence>
<dbReference type="Proteomes" id="UP000235786">
    <property type="component" value="Unassembled WGS sequence"/>
</dbReference>